<dbReference type="PANTHER" id="PTHR42850">
    <property type="entry name" value="METALLOPHOSPHOESTERASE"/>
    <property type="match status" value="1"/>
</dbReference>
<dbReference type="InterPro" id="IPR029052">
    <property type="entry name" value="Metallo-depent_PP-like"/>
</dbReference>
<dbReference type="CDD" id="cd00838">
    <property type="entry name" value="MPP_superfamily"/>
    <property type="match status" value="1"/>
</dbReference>
<dbReference type="InterPro" id="IPR024654">
    <property type="entry name" value="Calcineurin-like_PHP_lpxH"/>
</dbReference>
<dbReference type="RefSeq" id="WP_229789545.1">
    <property type="nucleotide sequence ID" value="NZ_JACHFL010000001.1"/>
</dbReference>
<reference evidence="3 4" key="1">
    <citation type="submission" date="2020-08" db="EMBL/GenBank/DDBJ databases">
        <title>Genomic Encyclopedia of Type Strains, Phase IV (KMG-IV): sequencing the most valuable type-strain genomes for metagenomic binning, comparative biology and taxonomic classification.</title>
        <authorList>
            <person name="Goeker M."/>
        </authorList>
    </citation>
    <scope>NUCLEOTIDE SEQUENCE [LARGE SCALE GENOMIC DNA]</scope>
    <source>
        <strain evidence="3 4">DSM 27939</strain>
    </source>
</reference>
<feature type="domain" description="Calcineurin-like phosphoesterase" evidence="2">
    <location>
        <begin position="1"/>
        <end position="160"/>
    </location>
</feature>
<proteinExistence type="inferred from homology"/>
<organism evidence="3 4">
    <name type="scientific">Deinococcus humi</name>
    <dbReference type="NCBI Taxonomy" id="662880"/>
    <lineage>
        <taxon>Bacteria</taxon>
        <taxon>Thermotogati</taxon>
        <taxon>Deinococcota</taxon>
        <taxon>Deinococci</taxon>
        <taxon>Deinococcales</taxon>
        <taxon>Deinococcaceae</taxon>
        <taxon>Deinococcus</taxon>
    </lineage>
</organism>
<dbReference type="Gene3D" id="3.60.21.10">
    <property type="match status" value="1"/>
</dbReference>
<keyword evidence="4" id="KW-1185">Reference proteome</keyword>
<dbReference type="GO" id="GO:0005737">
    <property type="term" value="C:cytoplasm"/>
    <property type="evidence" value="ECO:0007669"/>
    <property type="project" value="TreeGrafter"/>
</dbReference>
<accession>A0A7W8NBH9</accession>
<dbReference type="Pfam" id="PF12850">
    <property type="entry name" value="Metallophos_2"/>
    <property type="match status" value="1"/>
</dbReference>
<protein>
    <submittedName>
        <fullName evidence="3">Putative phosphoesterase</fullName>
    </submittedName>
</protein>
<gene>
    <name evidence="3" type="ORF">HNQ08_000180</name>
</gene>
<sequence length="202" mass="21831">MRLALFSDIHDNLPALEAALADMNAHAPDALICLGDVTAGGAWPRECIQQVAALGCPVVRGNADRETLEAPQPLKKRGFPDETEIHDIGQWSAAQLTGAERDILRTFVPTVELEHLLCFHGSPARDDETLDAGTSLERLEELRAQHGQQPVWIGGHTHQPLRAGGCSTPAAWACPFRNAARSTSMWPTPNICCWTGRTGTGP</sequence>
<dbReference type="InterPro" id="IPR050126">
    <property type="entry name" value="Ap4A_hydrolase"/>
</dbReference>
<dbReference type="PANTHER" id="PTHR42850:SF2">
    <property type="entry name" value="BLL5683 PROTEIN"/>
    <property type="match status" value="1"/>
</dbReference>
<dbReference type="GO" id="GO:0016791">
    <property type="term" value="F:phosphatase activity"/>
    <property type="evidence" value="ECO:0007669"/>
    <property type="project" value="TreeGrafter"/>
</dbReference>
<dbReference type="EMBL" id="JACHFL010000001">
    <property type="protein sequence ID" value="MBB5361109.1"/>
    <property type="molecule type" value="Genomic_DNA"/>
</dbReference>
<evidence type="ECO:0000256" key="1">
    <source>
        <dbReference type="ARBA" id="ARBA00008950"/>
    </source>
</evidence>
<dbReference type="AlphaFoldDB" id="A0A7W8NBH9"/>
<evidence type="ECO:0000259" key="2">
    <source>
        <dbReference type="Pfam" id="PF12850"/>
    </source>
</evidence>
<dbReference type="Proteomes" id="UP000552709">
    <property type="component" value="Unassembled WGS sequence"/>
</dbReference>
<comment type="caution">
    <text evidence="3">The sequence shown here is derived from an EMBL/GenBank/DDBJ whole genome shotgun (WGS) entry which is preliminary data.</text>
</comment>
<evidence type="ECO:0000313" key="4">
    <source>
        <dbReference type="Proteomes" id="UP000552709"/>
    </source>
</evidence>
<dbReference type="SUPFAM" id="SSF56300">
    <property type="entry name" value="Metallo-dependent phosphatases"/>
    <property type="match status" value="1"/>
</dbReference>
<evidence type="ECO:0000313" key="3">
    <source>
        <dbReference type="EMBL" id="MBB5361109.1"/>
    </source>
</evidence>
<name>A0A7W8NBH9_9DEIO</name>
<comment type="similarity">
    <text evidence="1">Belongs to the metallophosphoesterase superfamily. YfcE family.</text>
</comment>